<feature type="transmembrane region" description="Helical" evidence="1">
    <location>
        <begin position="80"/>
        <end position="98"/>
    </location>
</feature>
<protein>
    <submittedName>
        <fullName evidence="2">YitT family protein</fullName>
    </submittedName>
</protein>
<feature type="transmembrane region" description="Helical" evidence="1">
    <location>
        <begin position="41"/>
        <end position="68"/>
    </location>
</feature>
<proteinExistence type="predicted"/>
<gene>
    <name evidence="2" type="ORF">ACFYKX_09325</name>
</gene>
<feature type="transmembrane region" description="Helical" evidence="1">
    <location>
        <begin position="183"/>
        <end position="199"/>
    </location>
</feature>
<dbReference type="PANTHER" id="PTHR40078:SF1">
    <property type="entry name" value="INTEGRAL MEMBRANE PROTEIN"/>
    <property type="match status" value="1"/>
</dbReference>
<feature type="transmembrane region" description="Helical" evidence="1">
    <location>
        <begin position="7"/>
        <end position="29"/>
    </location>
</feature>
<keyword evidence="1" id="KW-0472">Membrane</keyword>
<evidence type="ECO:0000313" key="3">
    <source>
        <dbReference type="Proteomes" id="UP001601059"/>
    </source>
</evidence>
<dbReference type="EMBL" id="JBIACK010000003">
    <property type="protein sequence ID" value="MFE8700814.1"/>
    <property type="molecule type" value="Genomic_DNA"/>
</dbReference>
<name>A0ABW6K9C3_9BACI</name>
<evidence type="ECO:0000256" key="1">
    <source>
        <dbReference type="SAM" id="Phobius"/>
    </source>
</evidence>
<dbReference type="PANTHER" id="PTHR40078">
    <property type="entry name" value="INTEGRAL MEMBRANE PROTEIN-RELATED"/>
    <property type="match status" value="1"/>
</dbReference>
<dbReference type="InterPro" id="IPR038750">
    <property type="entry name" value="YczE/YyaS-like"/>
</dbReference>
<accession>A0ABW6K9C3</accession>
<dbReference type="Pfam" id="PF19700">
    <property type="entry name" value="DUF6198"/>
    <property type="match status" value="1"/>
</dbReference>
<dbReference type="RefSeq" id="WP_389360356.1">
    <property type="nucleotide sequence ID" value="NZ_JBIACK010000003.1"/>
</dbReference>
<organism evidence="2 3">
    <name type="scientific">Cytobacillus spartinae</name>
    <dbReference type="NCBI Taxonomy" id="3299023"/>
    <lineage>
        <taxon>Bacteria</taxon>
        <taxon>Bacillati</taxon>
        <taxon>Bacillota</taxon>
        <taxon>Bacilli</taxon>
        <taxon>Bacillales</taxon>
        <taxon>Bacillaceae</taxon>
        <taxon>Cytobacillus</taxon>
    </lineage>
</organism>
<sequence>MKQLKRVLLLSIFIVIVGIGASLTLKVAIGVGAWDALAQSFSYLFGIKVGTIGMILNISCVLGQWLILRKNFHFKHLLQVPMVIFLGMVINFIFYDVLGAITIDSYLMKLVLFVIALIVLAFAVASVLILDVVTFPLEAFCMALAKKTKWKFAVIRQSVDIISILLAVIFTFGFSLPSTLREGTIIGMLIFAPLLGFFMKKIQPLFSKLGLIDVEPETIEVENPIKVVKPETI</sequence>
<dbReference type="PRINTS" id="PR00173">
    <property type="entry name" value="EDTRNSPORT"/>
</dbReference>
<keyword evidence="3" id="KW-1185">Reference proteome</keyword>
<feature type="transmembrane region" description="Helical" evidence="1">
    <location>
        <begin position="158"/>
        <end position="177"/>
    </location>
</feature>
<feature type="transmembrane region" description="Helical" evidence="1">
    <location>
        <begin position="110"/>
        <end position="137"/>
    </location>
</feature>
<comment type="caution">
    <text evidence="2">The sequence shown here is derived from an EMBL/GenBank/DDBJ whole genome shotgun (WGS) entry which is preliminary data.</text>
</comment>
<evidence type="ECO:0000313" key="2">
    <source>
        <dbReference type="EMBL" id="MFE8700814.1"/>
    </source>
</evidence>
<keyword evidence="1" id="KW-0812">Transmembrane</keyword>
<dbReference type="Proteomes" id="UP001601059">
    <property type="component" value="Unassembled WGS sequence"/>
</dbReference>
<keyword evidence="1" id="KW-1133">Transmembrane helix</keyword>
<reference evidence="2 3" key="1">
    <citation type="submission" date="2024-08" db="EMBL/GenBank/DDBJ databases">
        <title>Two novel Cytobacillus novel species.</title>
        <authorList>
            <person name="Liu G."/>
        </authorList>
    </citation>
    <scope>NUCLEOTIDE SEQUENCE [LARGE SCALE GENOMIC DNA]</scope>
    <source>
        <strain evidence="2 3">FJAT-54145</strain>
    </source>
</reference>